<feature type="coiled-coil region" evidence="2">
    <location>
        <begin position="92"/>
        <end position="141"/>
    </location>
</feature>
<gene>
    <name evidence="5" type="ORF">PNOK_0614000</name>
</gene>
<dbReference type="Proteomes" id="UP000217199">
    <property type="component" value="Unassembled WGS sequence"/>
</dbReference>
<name>A0A286UDQ6_9AGAM</name>
<sequence length="356" mass="39748">MYADLDELVLSGRLFNGGNSRSSSPERSPSPDSKQPRWPGNEEKIYEEGADYSSDVERQQRISRIINATPSDAPEGSIGMGPGRTGVKGVIRDRAEAQARSREKKNAEIRELNARMEKASLRAQTYNEEEEERELERLMLEGAPSLLTEPQRARDAMGKSKPRFGHLREVGVKNFVSAVEREDRGVWVLVHLYDASLDRCFDLDTVLSRLARSHPNVKFLRARASALGFASTSSLPHLSSSSTFPRGIRSSVTRIKEDDDDDDDPYVYDEKDITDLREEEDSNTEGTVDTDVLPTLLAYCDGELQHTWVRVDWEAGKLGVEDLLERHHVLGTSGPGSGNCGLPPDDLDDDELWSSD</sequence>
<comment type="caution">
    <text evidence="5">The sequence shown here is derived from an EMBL/GenBank/DDBJ whole genome shotgun (WGS) entry which is preliminary data.</text>
</comment>
<feature type="compositionally biased region" description="Acidic residues" evidence="3">
    <location>
        <begin position="345"/>
        <end position="356"/>
    </location>
</feature>
<dbReference type="PANTHER" id="PTHR46052">
    <property type="entry name" value="PHOSDUCIN-LIKE PROTEIN"/>
    <property type="match status" value="1"/>
</dbReference>
<dbReference type="SUPFAM" id="SSF52833">
    <property type="entry name" value="Thioredoxin-like"/>
    <property type="match status" value="1"/>
</dbReference>
<comment type="similarity">
    <text evidence="1">Belongs to the phosducin family.</text>
</comment>
<feature type="region of interest" description="Disordered" evidence="3">
    <location>
        <begin position="12"/>
        <end position="87"/>
    </location>
</feature>
<feature type="compositionally biased region" description="Low complexity" evidence="3">
    <location>
        <begin position="20"/>
        <end position="33"/>
    </location>
</feature>
<keyword evidence="6" id="KW-1185">Reference proteome</keyword>
<dbReference type="STRING" id="2282107.A0A286UDQ6"/>
<dbReference type="InterPro" id="IPR024253">
    <property type="entry name" value="Phosducin_thioredoxin-like_dom"/>
</dbReference>
<evidence type="ECO:0000256" key="2">
    <source>
        <dbReference type="SAM" id="Coils"/>
    </source>
</evidence>
<feature type="region of interest" description="Disordered" evidence="3">
    <location>
        <begin position="252"/>
        <end position="288"/>
    </location>
</feature>
<dbReference type="InterPro" id="IPR051499">
    <property type="entry name" value="Phosducin-like_reg"/>
</dbReference>
<dbReference type="InterPro" id="IPR036249">
    <property type="entry name" value="Thioredoxin-like_sf"/>
</dbReference>
<organism evidence="5 6">
    <name type="scientific">Pyrrhoderma noxium</name>
    <dbReference type="NCBI Taxonomy" id="2282107"/>
    <lineage>
        <taxon>Eukaryota</taxon>
        <taxon>Fungi</taxon>
        <taxon>Dikarya</taxon>
        <taxon>Basidiomycota</taxon>
        <taxon>Agaricomycotina</taxon>
        <taxon>Agaricomycetes</taxon>
        <taxon>Hymenochaetales</taxon>
        <taxon>Hymenochaetaceae</taxon>
        <taxon>Pyrrhoderma</taxon>
    </lineage>
</organism>
<dbReference type="Pfam" id="PF02114">
    <property type="entry name" value="Phosducin"/>
    <property type="match status" value="1"/>
</dbReference>
<reference evidence="5 6" key="1">
    <citation type="journal article" date="2017" name="Mol. Ecol.">
        <title>Comparative and population genomic landscape of Phellinus noxius: A hypervariable fungus causing root rot in trees.</title>
        <authorList>
            <person name="Chung C.L."/>
            <person name="Lee T.J."/>
            <person name="Akiba M."/>
            <person name="Lee H.H."/>
            <person name="Kuo T.H."/>
            <person name="Liu D."/>
            <person name="Ke H.M."/>
            <person name="Yokoi T."/>
            <person name="Roa M.B."/>
            <person name="Lu M.J."/>
            <person name="Chang Y.Y."/>
            <person name="Ann P.J."/>
            <person name="Tsai J.N."/>
            <person name="Chen C.Y."/>
            <person name="Tzean S.S."/>
            <person name="Ota Y."/>
            <person name="Hattori T."/>
            <person name="Sahashi N."/>
            <person name="Liou R.F."/>
            <person name="Kikuchi T."/>
            <person name="Tsai I.J."/>
        </authorList>
    </citation>
    <scope>NUCLEOTIDE SEQUENCE [LARGE SCALE GENOMIC DNA]</scope>
    <source>
        <strain evidence="5 6">FFPRI411160</strain>
    </source>
</reference>
<evidence type="ECO:0000256" key="3">
    <source>
        <dbReference type="SAM" id="MobiDB-lite"/>
    </source>
</evidence>
<evidence type="ECO:0000313" key="5">
    <source>
        <dbReference type="EMBL" id="PAV17654.1"/>
    </source>
</evidence>
<dbReference type="PANTHER" id="PTHR46052:SF1">
    <property type="entry name" value="PHOSDUCIN-LIKE PROTEIN"/>
    <property type="match status" value="1"/>
</dbReference>
<keyword evidence="2" id="KW-0175">Coiled coil</keyword>
<dbReference type="OrthoDB" id="70588at2759"/>
<dbReference type="AlphaFoldDB" id="A0A286UDQ6"/>
<proteinExistence type="inferred from homology"/>
<accession>A0A286UDQ6</accession>
<dbReference type="Gene3D" id="3.40.30.10">
    <property type="entry name" value="Glutaredoxin"/>
    <property type="match status" value="1"/>
</dbReference>
<evidence type="ECO:0000259" key="4">
    <source>
        <dbReference type="Pfam" id="PF02114"/>
    </source>
</evidence>
<feature type="domain" description="Phosducin" evidence="4">
    <location>
        <begin position="161"/>
        <end position="232"/>
    </location>
</feature>
<evidence type="ECO:0000256" key="1">
    <source>
        <dbReference type="ARBA" id="ARBA00009686"/>
    </source>
</evidence>
<feature type="region of interest" description="Disordered" evidence="3">
    <location>
        <begin position="331"/>
        <end position="356"/>
    </location>
</feature>
<feature type="compositionally biased region" description="Acidic residues" evidence="3">
    <location>
        <begin position="258"/>
        <end position="267"/>
    </location>
</feature>
<dbReference type="InParanoid" id="A0A286UDQ6"/>
<protein>
    <recommendedName>
        <fullName evidence="4">Phosducin domain-containing protein</fullName>
    </recommendedName>
</protein>
<evidence type="ECO:0000313" key="6">
    <source>
        <dbReference type="Proteomes" id="UP000217199"/>
    </source>
</evidence>
<dbReference type="EMBL" id="NBII01000006">
    <property type="protein sequence ID" value="PAV17654.1"/>
    <property type="molecule type" value="Genomic_DNA"/>
</dbReference>